<dbReference type="EMBL" id="LT607752">
    <property type="protein sequence ID" value="SCG50012.1"/>
    <property type="molecule type" value="Genomic_DNA"/>
</dbReference>
<gene>
    <name evidence="3" type="ORF">GA0070623_1768</name>
</gene>
<sequence length="400" mass="43010">MRVTVDATAIRPGHAAGVEAFTYGLLSGMTADTSCELRVNVLRGTLDQWHGQVPATRIGWTEVAQPLRSDTAPGRVLRRWTPVRVRDSLAVRRAVNAVRQRAVPRQRGADVTLYPFHGAPIGPGPSVVVLHDLRHLHAAFHSPGFAAVVRENVARASALVVTWPHPYRETLRLFPEAAQRTALIPTPTFQPAPDRAAARPEPGLLVYPSSTASHKNHATLLEAMALLPQCRLVCPGPLVEPDASRLLARAARPDLRGRVSFPGFVTLDELNALYARADAVVIPSLWEAASGAMLEAFSWGLPVACADAEPLLAQLEFTGAEATVFRATEPASLAEAVGRLLADRPRYAAAARHADNRLAVRTWTATGGDYLDVLRWVAQGRPGPMPRSAFAAELAGEGTA</sequence>
<protein>
    <submittedName>
        <fullName evidence="3">Glycosyltransferase involved in cell wall bisynthesis</fullName>
    </submittedName>
</protein>
<dbReference type="GO" id="GO:0016757">
    <property type="term" value="F:glycosyltransferase activity"/>
    <property type="evidence" value="ECO:0007669"/>
    <property type="project" value="InterPro"/>
</dbReference>
<feature type="domain" description="Glycosyl transferase family 1" evidence="2">
    <location>
        <begin position="199"/>
        <end position="354"/>
    </location>
</feature>
<reference evidence="4" key="1">
    <citation type="submission" date="2016-06" db="EMBL/GenBank/DDBJ databases">
        <authorList>
            <person name="Varghese N."/>
            <person name="Submissions Spin"/>
        </authorList>
    </citation>
    <scope>NUCLEOTIDE SEQUENCE [LARGE SCALE GENOMIC DNA]</scope>
    <source>
        <strain evidence="4">DSM 44983</strain>
    </source>
</reference>
<evidence type="ECO:0000259" key="2">
    <source>
        <dbReference type="Pfam" id="PF00534"/>
    </source>
</evidence>
<evidence type="ECO:0000313" key="3">
    <source>
        <dbReference type="EMBL" id="SCG50012.1"/>
    </source>
</evidence>
<dbReference type="PANTHER" id="PTHR46401:SF8">
    <property type="entry name" value="BLL6006 PROTEIN"/>
    <property type="match status" value="1"/>
</dbReference>
<name>A0A109INB1_9ACTN</name>
<keyword evidence="4" id="KW-1185">Reference proteome</keyword>
<organism evidence="3 4">
    <name type="scientific">Micromonospora rifamycinica</name>
    <dbReference type="NCBI Taxonomy" id="291594"/>
    <lineage>
        <taxon>Bacteria</taxon>
        <taxon>Bacillati</taxon>
        <taxon>Actinomycetota</taxon>
        <taxon>Actinomycetes</taxon>
        <taxon>Micromonosporales</taxon>
        <taxon>Micromonosporaceae</taxon>
        <taxon>Micromonospora</taxon>
    </lineage>
</organism>
<evidence type="ECO:0000256" key="1">
    <source>
        <dbReference type="ARBA" id="ARBA00022679"/>
    </source>
</evidence>
<dbReference type="OrthoDB" id="9765330at2"/>
<dbReference type="Pfam" id="PF00534">
    <property type="entry name" value="Glycos_transf_1"/>
    <property type="match status" value="1"/>
</dbReference>
<keyword evidence="1 3" id="KW-0808">Transferase</keyword>
<dbReference type="SUPFAM" id="SSF53756">
    <property type="entry name" value="UDP-Glycosyltransferase/glycogen phosphorylase"/>
    <property type="match status" value="1"/>
</dbReference>
<dbReference type="AlphaFoldDB" id="A0A109INB1"/>
<accession>A0A109INB1</accession>
<dbReference type="Gene3D" id="3.40.50.2000">
    <property type="entry name" value="Glycogen Phosphorylase B"/>
    <property type="match status" value="2"/>
</dbReference>
<dbReference type="RefSeq" id="WP_067303490.1">
    <property type="nucleotide sequence ID" value="NZ_LRMV01000016.1"/>
</dbReference>
<dbReference type="PANTHER" id="PTHR46401">
    <property type="entry name" value="GLYCOSYLTRANSFERASE WBBK-RELATED"/>
    <property type="match status" value="1"/>
</dbReference>
<dbReference type="Proteomes" id="UP000198226">
    <property type="component" value="Chromosome I"/>
</dbReference>
<dbReference type="InterPro" id="IPR001296">
    <property type="entry name" value="Glyco_trans_1"/>
</dbReference>
<proteinExistence type="predicted"/>
<evidence type="ECO:0000313" key="4">
    <source>
        <dbReference type="Proteomes" id="UP000198226"/>
    </source>
</evidence>